<dbReference type="GO" id="GO:0003677">
    <property type="term" value="F:DNA binding"/>
    <property type="evidence" value="ECO:0007669"/>
    <property type="project" value="UniProtKB-KW"/>
</dbReference>
<feature type="domain" description="HTH cro/C1-type" evidence="2">
    <location>
        <begin position="42"/>
        <end position="96"/>
    </location>
</feature>
<dbReference type="Proteomes" id="UP000176740">
    <property type="component" value="Unassembled WGS sequence"/>
</dbReference>
<dbReference type="CDD" id="cd00093">
    <property type="entry name" value="HTH_XRE"/>
    <property type="match status" value="1"/>
</dbReference>
<dbReference type="InterPro" id="IPR001387">
    <property type="entry name" value="Cro/C1-type_HTH"/>
</dbReference>
<protein>
    <recommendedName>
        <fullName evidence="2">HTH cro/C1-type domain-containing protein</fullName>
    </recommendedName>
</protein>
<reference evidence="3 4" key="1">
    <citation type="journal article" date="2016" name="Nat. Commun.">
        <title>Thousands of microbial genomes shed light on interconnected biogeochemical processes in an aquifer system.</title>
        <authorList>
            <person name="Anantharaman K."/>
            <person name="Brown C.T."/>
            <person name="Hug L.A."/>
            <person name="Sharon I."/>
            <person name="Castelle C.J."/>
            <person name="Probst A.J."/>
            <person name="Thomas B.C."/>
            <person name="Singh A."/>
            <person name="Wilkins M.J."/>
            <person name="Karaoz U."/>
            <person name="Brodie E.L."/>
            <person name="Williams K.H."/>
            <person name="Hubbard S.S."/>
            <person name="Banfield J.F."/>
        </authorList>
    </citation>
    <scope>NUCLEOTIDE SEQUENCE [LARGE SCALE GENOMIC DNA]</scope>
</reference>
<dbReference type="PANTHER" id="PTHR46558:SF4">
    <property type="entry name" value="DNA-BIDING PHAGE PROTEIN"/>
    <property type="match status" value="1"/>
</dbReference>
<dbReference type="STRING" id="1797725.A3A49_02015"/>
<evidence type="ECO:0000256" key="1">
    <source>
        <dbReference type="ARBA" id="ARBA00023125"/>
    </source>
</evidence>
<dbReference type="PROSITE" id="PS50943">
    <property type="entry name" value="HTH_CROC1"/>
    <property type="match status" value="1"/>
</dbReference>
<evidence type="ECO:0000313" key="4">
    <source>
        <dbReference type="Proteomes" id="UP000176740"/>
    </source>
</evidence>
<name>A0A1F5H317_9BACT</name>
<dbReference type="EMBL" id="MFBO01000008">
    <property type="protein sequence ID" value="OGD98546.1"/>
    <property type="molecule type" value="Genomic_DNA"/>
</dbReference>
<dbReference type="Pfam" id="PF01381">
    <property type="entry name" value="HTH_3"/>
    <property type="match status" value="1"/>
</dbReference>
<dbReference type="AlphaFoldDB" id="A0A1F5H317"/>
<keyword evidence="1" id="KW-0238">DNA-binding</keyword>
<dbReference type="PANTHER" id="PTHR46558">
    <property type="entry name" value="TRACRIPTIONAL REGULATORY PROTEIN-RELATED-RELATED"/>
    <property type="match status" value="1"/>
</dbReference>
<proteinExistence type="predicted"/>
<accession>A0A1F5H317</accession>
<gene>
    <name evidence="3" type="ORF">A3A49_02015</name>
</gene>
<evidence type="ECO:0000313" key="3">
    <source>
        <dbReference type="EMBL" id="OGD98546.1"/>
    </source>
</evidence>
<evidence type="ECO:0000259" key="2">
    <source>
        <dbReference type="PROSITE" id="PS50943"/>
    </source>
</evidence>
<comment type="caution">
    <text evidence="3">The sequence shown here is derived from an EMBL/GenBank/DDBJ whole genome shotgun (WGS) entry which is preliminary data.</text>
</comment>
<dbReference type="SUPFAM" id="SSF47413">
    <property type="entry name" value="lambda repressor-like DNA-binding domains"/>
    <property type="match status" value="1"/>
</dbReference>
<dbReference type="InterPro" id="IPR010982">
    <property type="entry name" value="Lambda_DNA-bd_dom_sf"/>
</dbReference>
<dbReference type="SMART" id="SM00530">
    <property type="entry name" value="HTH_XRE"/>
    <property type="match status" value="1"/>
</dbReference>
<organism evidence="3 4">
    <name type="scientific">Candidatus Curtissbacteria bacterium RIFCSPLOWO2_01_FULL_38_11b</name>
    <dbReference type="NCBI Taxonomy" id="1797725"/>
    <lineage>
        <taxon>Bacteria</taxon>
        <taxon>Candidatus Curtissiibacteriota</taxon>
    </lineage>
</organism>
<dbReference type="Gene3D" id="1.10.260.40">
    <property type="entry name" value="lambda repressor-like DNA-binding domains"/>
    <property type="match status" value="1"/>
</dbReference>
<sequence>MKIVDTRKFTTYDEFLAKSLKDPEFKKEYDALEDEFVLINEILSARLAKKMTQADLAKKLGMKQEAISRLESGESNPTYSTLSKVAKALDKKVALV</sequence>